<dbReference type="AlphaFoldDB" id="A0A255XNA3"/>
<proteinExistence type="predicted"/>
<organism evidence="2 3">
    <name type="scientific">Elstera cyanobacteriorum</name>
    <dbReference type="NCBI Taxonomy" id="2022747"/>
    <lineage>
        <taxon>Bacteria</taxon>
        <taxon>Pseudomonadati</taxon>
        <taxon>Pseudomonadota</taxon>
        <taxon>Alphaproteobacteria</taxon>
        <taxon>Rhodospirillales</taxon>
        <taxon>Rhodospirillaceae</taxon>
        <taxon>Elstera</taxon>
    </lineage>
</organism>
<sequence>MSWGNSPPSTAAAGPARPRRFKRALYWSAPPDAFIALLSQGPQVALRLLRRFSRIIRDADSRIAALSNLAPGQRVYFALLHLAAPDPSGSGQWTINPAPSHKEVAGWAGTTEEVVATALGSLMRSGLIRRRSLELQIFDRQRLEDLIRQR</sequence>
<name>A0A255XNA3_9PROT</name>
<gene>
    <name evidence="2" type="ORF">CHR90_12190</name>
</gene>
<evidence type="ECO:0000313" key="3">
    <source>
        <dbReference type="Proteomes" id="UP000216361"/>
    </source>
</evidence>
<dbReference type="InterPro" id="IPR012318">
    <property type="entry name" value="HTH_CRP"/>
</dbReference>
<protein>
    <recommendedName>
        <fullName evidence="1">HTH crp-type domain-containing protein</fullName>
    </recommendedName>
</protein>
<keyword evidence="3" id="KW-1185">Reference proteome</keyword>
<reference evidence="2 3" key="1">
    <citation type="submission" date="2017-07" db="EMBL/GenBank/DDBJ databases">
        <title>Elstera cyanobacteriorum sp. nov., a novel bacterium isolated from cyanobacterial aggregates in a eutrophic lake.</title>
        <authorList>
            <person name="Cai H."/>
        </authorList>
    </citation>
    <scope>NUCLEOTIDE SEQUENCE [LARGE SCALE GENOMIC DNA]</scope>
    <source>
        <strain evidence="2 3">TH019</strain>
    </source>
</reference>
<dbReference type="Gene3D" id="2.60.120.10">
    <property type="entry name" value="Jelly Rolls"/>
    <property type="match status" value="1"/>
</dbReference>
<evidence type="ECO:0000259" key="1">
    <source>
        <dbReference type="Pfam" id="PF13545"/>
    </source>
</evidence>
<evidence type="ECO:0000313" key="2">
    <source>
        <dbReference type="EMBL" id="OYQ17740.1"/>
    </source>
</evidence>
<dbReference type="GO" id="GO:0003677">
    <property type="term" value="F:DNA binding"/>
    <property type="evidence" value="ECO:0007669"/>
    <property type="project" value="InterPro"/>
</dbReference>
<dbReference type="OrthoDB" id="3182344at2"/>
<dbReference type="EMBL" id="NOXS01000033">
    <property type="protein sequence ID" value="OYQ17740.1"/>
    <property type="molecule type" value="Genomic_DNA"/>
</dbReference>
<feature type="domain" description="HTH crp-type" evidence="1">
    <location>
        <begin position="73"/>
        <end position="146"/>
    </location>
</feature>
<dbReference type="SUPFAM" id="SSF46785">
    <property type="entry name" value="Winged helix' DNA-binding domain"/>
    <property type="match status" value="1"/>
</dbReference>
<comment type="caution">
    <text evidence="2">The sequence shown here is derived from an EMBL/GenBank/DDBJ whole genome shotgun (WGS) entry which is preliminary data.</text>
</comment>
<dbReference type="InterPro" id="IPR036390">
    <property type="entry name" value="WH_DNA-bd_sf"/>
</dbReference>
<dbReference type="GO" id="GO:0006355">
    <property type="term" value="P:regulation of DNA-templated transcription"/>
    <property type="evidence" value="ECO:0007669"/>
    <property type="project" value="InterPro"/>
</dbReference>
<accession>A0A255XNA3</accession>
<dbReference type="Pfam" id="PF13545">
    <property type="entry name" value="HTH_Crp_2"/>
    <property type="match status" value="1"/>
</dbReference>
<dbReference type="Proteomes" id="UP000216361">
    <property type="component" value="Unassembled WGS sequence"/>
</dbReference>
<dbReference type="InterPro" id="IPR014710">
    <property type="entry name" value="RmlC-like_jellyroll"/>
</dbReference>